<accession>A0AAV4RWZ6</accession>
<name>A0AAV4RWZ6_CAEEX</name>
<reference evidence="1 2" key="1">
    <citation type="submission" date="2021-06" db="EMBL/GenBank/DDBJ databases">
        <title>Caerostris extrusa draft genome.</title>
        <authorList>
            <person name="Kono N."/>
            <person name="Arakawa K."/>
        </authorList>
    </citation>
    <scope>NUCLEOTIDE SEQUENCE [LARGE SCALE GENOMIC DNA]</scope>
</reference>
<gene>
    <name evidence="1" type="ORF">CEXT_815251</name>
</gene>
<keyword evidence="2" id="KW-1185">Reference proteome</keyword>
<dbReference type="AlphaFoldDB" id="A0AAV4RWZ6"/>
<evidence type="ECO:0000313" key="2">
    <source>
        <dbReference type="Proteomes" id="UP001054945"/>
    </source>
</evidence>
<protein>
    <submittedName>
        <fullName evidence="1">Uncharacterized protein</fullName>
    </submittedName>
</protein>
<comment type="caution">
    <text evidence="1">The sequence shown here is derived from an EMBL/GenBank/DDBJ whole genome shotgun (WGS) entry which is preliminary data.</text>
</comment>
<proteinExistence type="predicted"/>
<organism evidence="1 2">
    <name type="scientific">Caerostris extrusa</name>
    <name type="common">Bark spider</name>
    <name type="synonym">Caerostris bankana</name>
    <dbReference type="NCBI Taxonomy" id="172846"/>
    <lineage>
        <taxon>Eukaryota</taxon>
        <taxon>Metazoa</taxon>
        <taxon>Ecdysozoa</taxon>
        <taxon>Arthropoda</taxon>
        <taxon>Chelicerata</taxon>
        <taxon>Arachnida</taxon>
        <taxon>Araneae</taxon>
        <taxon>Araneomorphae</taxon>
        <taxon>Entelegynae</taxon>
        <taxon>Araneoidea</taxon>
        <taxon>Araneidae</taxon>
        <taxon>Caerostris</taxon>
    </lineage>
</organism>
<dbReference type="Proteomes" id="UP001054945">
    <property type="component" value="Unassembled WGS sequence"/>
</dbReference>
<sequence length="88" mass="10248">MSVKEENDTTRCQLVTRLPERGILEPGSSRVTEIPRDDHRFLPRGFFLTEEPFCEERLRAVMRLPVLSACFFAKCKVAILQYLRNLCC</sequence>
<evidence type="ECO:0000313" key="1">
    <source>
        <dbReference type="EMBL" id="GIY25386.1"/>
    </source>
</evidence>
<dbReference type="EMBL" id="BPLR01008531">
    <property type="protein sequence ID" value="GIY25386.1"/>
    <property type="molecule type" value="Genomic_DNA"/>
</dbReference>